<dbReference type="EMBL" id="CP012159">
    <property type="protein sequence ID" value="AKT40817.1"/>
    <property type="molecule type" value="Genomic_DNA"/>
</dbReference>
<dbReference type="AlphaFoldDB" id="A0A0K1EJG5"/>
<accession>A0A0K1EJG5</accession>
<sequence length="89" mass="9493">MAGEHAADDLPLHAFAAAVNDPHLVEPAGLGLGQVLLHYRGDVARRKRVQIDGILDRHDGDGVGIERRLVVLVQGRFALVSGFPTIPPA</sequence>
<organism evidence="1 2">
    <name type="scientific">Chondromyces crocatus</name>
    <dbReference type="NCBI Taxonomy" id="52"/>
    <lineage>
        <taxon>Bacteria</taxon>
        <taxon>Pseudomonadati</taxon>
        <taxon>Myxococcota</taxon>
        <taxon>Polyangia</taxon>
        <taxon>Polyangiales</taxon>
        <taxon>Polyangiaceae</taxon>
        <taxon>Chondromyces</taxon>
    </lineage>
</organism>
<reference evidence="1 2" key="1">
    <citation type="submission" date="2015-07" db="EMBL/GenBank/DDBJ databases">
        <title>Genome analysis of myxobacterium Chondromyces crocatus Cm c5 reveals a high potential for natural compound synthesis and the genetic basis for the loss of fruiting body formation.</title>
        <authorList>
            <person name="Zaburannyi N."/>
            <person name="Bunk B."/>
            <person name="Maier J."/>
            <person name="Overmann J."/>
            <person name="Mueller R."/>
        </authorList>
    </citation>
    <scope>NUCLEOTIDE SEQUENCE [LARGE SCALE GENOMIC DNA]</scope>
    <source>
        <strain evidence="1 2">Cm c5</strain>
    </source>
</reference>
<evidence type="ECO:0000313" key="2">
    <source>
        <dbReference type="Proteomes" id="UP000067626"/>
    </source>
</evidence>
<dbReference type="Proteomes" id="UP000067626">
    <property type="component" value="Chromosome"/>
</dbReference>
<gene>
    <name evidence="1" type="ORF">CMC5_049720</name>
</gene>
<keyword evidence="2" id="KW-1185">Reference proteome</keyword>
<dbReference type="STRING" id="52.CMC5_049720"/>
<protein>
    <submittedName>
        <fullName evidence="1">Uncharacterized protein</fullName>
    </submittedName>
</protein>
<name>A0A0K1EJG5_CHOCO</name>
<dbReference type="RefSeq" id="WP_245678629.1">
    <property type="nucleotide sequence ID" value="NZ_CP012159.1"/>
</dbReference>
<proteinExistence type="predicted"/>
<evidence type="ECO:0000313" key="1">
    <source>
        <dbReference type="EMBL" id="AKT40817.1"/>
    </source>
</evidence>
<dbReference type="KEGG" id="ccro:CMC5_049720"/>